<protein>
    <submittedName>
        <fullName evidence="3">DNA polymerase I</fullName>
    </submittedName>
</protein>
<dbReference type="InterPro" id="IPR001098">
    <property type="entry name" value="DNA-dir_DNA_pol_A_palm_dom"/>
</dbReference>
<evidence type="ECO:0000313" key="3">
    <source>
        <dbReference type="EMBL" id="JAG17901.1"/>
    </source>
</evidence>
<proteinExistence type="predicted"/>
<dbReference type="AlphaFoldDB" id="A0A0A9XE23"/>
<reference evidence="3" key="2">
    <citation type="submission" date="2014-07" db="EMBL/GenBank/DDBJ databases">
        <authorList>
            <person name="Hull J."/>
        </authorList>
    </citation>
    <scope>NUCLEOTIDE SEQUENCE</scope>
</reference>
<reference evidence="4" key="3">
    <citation type="journal article" date="2016" name="Gigascience">
        <title>De novo construction of an expanded transcriptome assembly for the western tarnished plant bug, Lygus hesperus.</title>
        <authorList>
            <person name="Tassone E.E."/>
            <person name="Geib S.M."/>
            <person name="Hall B."/>
            <person name="Fabrick J.A."/>
            <person name="Brent C.S."/>
            <person name="Hull J.J."/>
        </authorList>
    </citation>
    <scope>NUCLEOTIDE SEQUENCE</scope>
</reference>
<dbReference type="EMBL" id="GBHO01025703">
    <property type="protein sequence ID" value="JAG17901.1"/>
    <property type="molecule type" value="Transcribed_RNA"/>
</dbReference>
<dbReference type="Gene3D" id="3.30.70.370">
    <property type="match status" value="1"/>
</dbReference>
<name>A0A0A9XE23_LYGHE</name>
<gene>
    <name evidence="3" type="primary">polA_6</name>
    <name evidence="4" type="synonym">polA_1</name>
    <name evidence="3" type="ORF">CM83_25642</name>
    <name evidence="4" type="ORF">g.8910</name>
</gene>
<dbReference type="GO" id="GO:0006302">
    <property type="term" value="P:double-strand break repair"/>
    <property type="evidence" value="ECO:0007669"/>
    <property type="project" value="TreeGrafter"/>
</dbReference>
<dbReference type="InterPro" id="IPR043502">
    <property type="entry name" value="DNA/RNA_pol_sf"/>
</dbReference>
<dbReference type="EMBL" id="GDHC01011459">
    <property type="protein sequence ID" value="JAQ07170.1"/>
    <property type="molecule type" value="Transcribed_RNA"/>
</dbReference>
<keyword evidence="1" id="KW-0235">DNA replication</keyword>
<dbReference type="SMART" id="SM00482">
    <property type="entry name" value="POLAc"/>
    <property type="match status" value="1"/>
</dbReference>
<accession>A0A0A9XE23</accession>
<dbReference type="PANTHER" id="PTHR10133:SF27">
    <property type="entry name" value="DNA POLYMERASE NU"/>
    <property type="match status" value="1"/>
</dbReference>
<sequence>MLKTAFPQMDVYRQRVLESARQYGFVRTLAGRVRYLPEINSVVSVKRTTAERQAFNTVVQGSAADVMKMAMIAMEHDVLSVHRDVVHLLTQIHDEVVFAVRKSCVAEMVRKISHVMSHATSLLVPLTVTAKVGPSLSELEE</sequence>
<evidence type="ECO:0000256" key="1">
    <source>
        <dbReference type="ARBA" id="ARBA00022705"/>
    </source>
</evidence>
<dbReference type="GO" id="GO:0003887">
    <property type="term" value="F:DNA-directed DNA polymerase activity"/>
    <property type="evidence" value="ECO:0007669"/>
    <property type="project" value="InterPro"/>
</dbReference>
<reference evidence="3" key="1">
    <citation type="journal article" date="2014" name="PLoS ONE">
        <title>Transcriptome-Based Identification of ABC Transporters in the Western Tarnished Plant Bug Lygus hesperus.</title>
        <authorList>
            <person name="Hull J.J."/>
            <person name="Chaney K."/>
            <person name="Geib S.M."/>
            <person name="Fabrick J.A."/>
            <person name="Brent C.S."/>
            <person name="Walsh D."/>
            <person name="Lavine L.C."/>
        </authorList>
    </citation>
    <scope>NUCLEOTIDE SEQUENCE</scope>
</reference>
<dbReference type="PRINTS" id="PR00868">
    <property type="entry name" value="DNAPOLI"/>
</dbReference>
<evidence type="ECO:0000313" key="4">
    <source>
        <dbReference type="EMBL" id="JAQ07170.1"/>
    </source>
</evidence>
<dbReference type="Pfam" id="PF00476">
    <property type="entry name" value="DNA_pol_A"/>
    <property type="match status" value="1"/>
</dbReference>
<dbReference type="InterPro" id="IPR002298">
    <property type="entry name" value="DNA_polymerase_A"/>
</dbReference>
<dbReference type="PANTHER" id="PTHR10133">
    <property type="entry name" value="DNA POLYMERASE I"/>
    <property type="match status" value="1"/>
</dbReference>
<dbReference type="SUPFAM" id="SSF56672">
    <property type="entry name" value="DNA/RNA polymerases"/>
    <property type="match status" value="1"/>
</dbReference>
<dbReference type="GO" id="GO:0006261">
    <property type="term" value="P:DNA-templated DNA replication"/>
    <property type="evidence" value="ECO:0007669"/>
    <property type="project" value="InterPro"/>
</dbReference>
<organism evidence="3">
    <name type="scientific">Lygus hesperus</name>
    <name type="common">Western plant bug</name>
    <dbReference type="NCBI Taxonomy" id="30085"/>
    <lineage>
        <taxon>Eukaryota</taxon>
        <taxon>Metazoa</taxon>
        <taxon>Ecdysozoa</taxon>
        <taxon>Arthropoda</taxon>
        <taxon>Hexapoda</taxon>
        <taxon>Insecta</taxon>
        <taxon>Pterygota</taxon>
        <taxon>Neoptera</taxon>
        <taxon>Paraneoptera</taxon>
        <taxon>Hemiptera</taxon>
        <taxon>Heteroptera</taxon>
        <taxon>Panheteroptera</taxon>
        <taxon>Cimicomorpha</taxon>
        <taxon>Miridae</taxon>
        <taxon>Mirini</taxon>
        <taxon>Lygus</taxon>
    </lineage>
</organism>
<evidence type="ECO:0000259" key="2">
    <source>
        <dbReference type="SMART" id="SM00482"/>
    </source>
</evidence>
<feature type="domain" description="DNA-directed DNA polymerase family A palm" evidence="2">
    <location>
        <begin position="1"/>
        <end position="104"/>
    </location>
</feature>
<dbReference type="GO" id="GO:0003677">
    <property type="term" value="F:DNA binding"/>
    <property type="evidence" value="ECO:0007669"/>
    <property type="project" value="InterPro"/>
</dbReference>